<organism evidence="2 3">
    <name type="scientific">Dunaliella salina</name>
    <name type="common">Green alga</name>
    <name type="synonym">Protococcus salinus</name>
    <dbReference type="NCBI Taxonomy" id="3046"/>
    <lineage>
        <taxon>Eukaryota</taxon>
        <taxon>Viridiplantae</taxon>
        <taxon>Chlorophyta</taxon>
        <taxon>core chlorophytes</taxon>
        <taxon>Chlorophyceae</taxon>
        <taxon>CS clade</taxon>
        <taxon>Chlamydomonadales</taxon>
        <taxon>Dunaliellaceae</taxon>
        <taxon>Dunaliella</taxon>
    </lineage>
</organism>
<dbReference type="Proteomes" id="UP000815325">
    <property type="component" value="Unassembled WGS sequence"/>
</dbReference>
<protein>
    <recommendedName>
        <fullName evidence="4">Vacuolar protein sorting-associated protein 13 DH-like domain-containing protein</fullName>
    </recommendedName>
</protein>
<dbReference type="EMBL" id="MU070030">
    <property type="protein sequence ID" value="KAF5830551.1"/>
    <property type="molecule type" value="Genomic_DNA"/>
</dbReference>
<evidence type="ECO:0008006" key="4">
    <source>
        <dbReference type="Google" id="ProtNLM"/>
    </source>
</evidence>
<comment type="caution">
    <text evidence="2">The sequence shown here is derived from an EMBL/GenBank/DDBJ whole genome shotgun (WGS) entry which is preliminary data.</text>
</comment>
<dbReference type="InterPro" id="IPR009291">
    <property type="entry name" value="Vps62"/>
</dbReference>
<proteinExistence type="inferred from homology"/>
<dbReference type="InterPro" id="IPR026847">
    <property type="entry name" value="VPS13"/>
</dbReference>
<reference evidence="2" key="1">
    <citation type="submission" date="2017-08" db="EMBL/GenBank/DDBJ databases">
        <authorList>
            <person name="Polle J.E."/>
            <person name="Barry K."/>
            <person name="Cushman J."/>
            <person name="Schmutz J."/>
            <person name="Tran D."/>
            <person name="Hathwaick L.T."/>
            <person name="Yim W.C."/>
            <person name="Jenkins J."/>
            <person name="Mckie-Krisberg Z.M."/>
            <person name="Prochnik S."/>
            <person name="Lindquist E."/>
            <person name="Dockter R.B."/>
            <person name="Adam C."/>
            <person name="Molina H."/>
            <person name="Bunkerborg J."/>
            <person name="Jin E."/>
            <person name="Buchheim M."/>
            <person name="Magnuson J."/>
        </authorList>
    </citation>
    <scope>NUCLEOTIDE SEQUENCE</scope>
    <source>
        <strain evidence="2">CCAP 19/18</strain>
    </source>
</reference>
<dbReference type="Pfam" id="PF06101">
    <property type="entry name" value="Vps62"/>
    <property type="match status" value="1"/>
</dbReference>
<sequence length="895" mass="97472">MKGILSPLSPLPWEGTTTVTFCARVEPGSHRRTLSLALDLANLRELPLALPGVELEGVRVQRAALQQMVVARLQQRLFGIAVSVLRSSGVFGSASKIFAAASHGVSALTDSPQAAQAARRSDVAHVGEGFSEGGRAFGQNILRGATGVFTKPMEGAGKGFGGFLGGMAKGLVGAAASPIGGALAAASKTWFEMCNLDASPVGRALAAASKVTEGMDAQYRMLYGTRQTNRKRLPRPFTGDPMLCRVCLHPVLGQALLPVASHALLSLSGPLHLTFEIAFSPFNQLSQRLALCCRLTGDRMLRPFSLHPALGQALLHRAVLPESVASAMTVGLSRHLLSRVVGTGNRCQLMVCTRSNSIQHRQADNVHEVQCKPVVRCKWHVCLGQDTYWCLADAQFGATRKLTCTHMLHHIEHTCAPMPADFVALQLRVMSGELAHVTEVPGGVVVWELRYKSMLTAELAWHQQTRGVPPDGVLVHRKARSQRDGMLVYDVRCSQRDGMLVCDVQCRCVHKCESVVECDGVVLVKCTVRSQRGGMLVCNVRCRCMQTCTLLKLRAPWSSCAHVPPMLPASELNLHQAQELLQAMNATRCFCYDIRVCATNAACELVQLAPSPGAAAGHQCHMLALLRQKSHSHQAPELLRAINISATIQVCVRSMLPARRPHSHQAQELLQAINATRRRYDKRSSQAAAELKSKQMLPAVSDAGQQLPETTLSVDFKPVWVALRRTANGAQVVCCSIWRPIGPPGYAMLGDVAERGADRPYQPVRMYRDTAPTDDTEGEDEAHPRLAPPVGYALVFRDSAHPPATLWRPLPPRGYTEVGCVAWPEMEEPPISLVRCIRSDLAAPAKVYEAPLWQGVSSDNQFWVGSIWLVDSHLSTFLANKSSSRPPAMPRVPRY</sequence>
<accession>A0ABQ7G7H9</accession>
<gene>
    <name evidence="2" type="ORF">DUNSADRAFT_14358</name>
</gene>
<evidence type="ECO:0000313" key="3">
    <source>
        <dbReference type="Proteomes" id="UP000815325"/>
    </source>
</evidence>
<name>A0ABQ7G7H9_DUNSA</name>
<dbReference type="PANTHER" id="PTHR16166:SF93">
    <property type="entry name" value="INTERMEMBRANE LIPID TRANSFER PROTEIN VPS13"/>
    <property type="match status" value="1"/>
</dbReference>
<keyword evidence="3" id="KW-1185">Reference proteome</keyword>
<comment type="similarity">
    <text evidence="1">Belongs to the VPS13 family.</text>
</comment>
<evidence type="ECO:0000313" key="2">
    <source>
        <dbReference type="EMBL" id="KAF5830551.1"/>
    </source>
</evidence>
<evidence type="ECO:0000256" key="1">
    <source>
        <dbReference type="ARBA" id="ARBA00006545"/>
    </source>
</evidence>
<dbReference type="PANTHER" id="PTHR16166">
    <property type="entry name" value="VACUOLAR PROTEIN SORTING-ASSOCIATED PROTEIN VPS13"/>
    <property type="match status" value="1"/>
</dbReference>